<dbReference type="Gene3D" id="3.60.15.10">
    <property type="entry name" value="Ribonuclease Z/Hydroxyacylglutathione hydrolase-like"/>
    <property type="match status" value="1"/>
</dbReference>
<name>A0A934KC69_9BACT</name>
<reference evidence="2 3" key="1">
    <citation type="submission" date="2020-10" db="EMBL/GenBank/DDBJ databases">
        <title>Ca. Dormibacterota MAGs.</title>
        <authorList>
            <person name="Montgomery K."/>
        </authorList>
    </citation>
    <scope>NUCLEOTIDE SEQUENCE [LARGE SCALE GENOMIC DNA]</scope>
    <source>
        <strain evidence="2">SC8811_S16_3</strain>
    </source>
</reference>
<dbReference type="Pfam" id="PF00753">
    <property type="entry name" value="Lactamase_B"/>
    <property type="match status" value="1"/>
</dbReference>
<feature type="domain" description="Metallo-beta-lactamase" evidence="1">
    <location>
        <begin position="63"/>
        <end position="132"/>
    </location>
</feature>
<dbReference type="RefSeq" id="WP_338182288.1">
    <property type="nucleotide sequence ID" value="NZ_JAEKNQ010000059.1"/>
</dbReference>
<dbReference type="InterPro" id="IPR036866">
    <property type="entry name" value="RibonucZ/Hydroxyglut_hydro"/>
</dbReference>
<accession>A0A934KC69</accession>
<dbReference type="AlphaFoldDB" id="A0A934KC69"/>
<evidence type="ECO:0000259" key="1">
    <source>
        <dbReference type="Pfam" id="PF00753"/>
    </source>
</evidence>
<dbReference type="InterPro" id="IPR001279">
    <property type="entry name" value="Metallo-B-lactamas"/>
</dbReference>
<organism evidence="2 3">
    <name type="scientific">Candidatus Dormiibacter inghamiae</name>
    <dbReference type="NCBI Taxonomy" id="3127013"/>
    <lineage>
        <taxon>Bacteria</taxon>
        <taxon>Bacillati</taxon>
        <taxon>Candidatus Dormiibacterota</taxon>
        <taxon>Candidatus Dormibacteria</taxon>
        <taxon>Candidatus Dormibacterales</taxon>
        <taxon>Candidatus Dormibacteraceae</taxon>
        <taxon>Candidatus Dormiibacter</taxon>
    </lineage>
</organism>
<evidence type="ECO:0000313" key="2">
    <source>
        <dbReference type="EMBL" id="MBJ7604512.1"/>
    </source>
</evidence>
<evidence type="ECO:0000313" key="3">
    <source>
        <dbReference type="Proteomes" id="UP000620075"/>
    </source>
</evidence>
<dbReference type="PANTHER" id="PTHR13754:SF13">
    <property type="entry name" value="METALLO-BETA-LACTAMASE SUPERFAMILY PROTEIN (AFU_ORTHOLOGUE AFUA_3G07630)"/>
    <property type="match status" value="1"/>
</dbReference>
<dbReference type="PANTHER" id="PTHR13754">
    <property type="entry name" value="METALLO-BETA-LACTAMASE SUPERFAMILY PROTEIN"/>
    <property type="match status" value="1"/>
</dbReference>
<dbReference type="Proteomes" id="UP000620075">
    <property type="component" value="Unassembled WGS sequence"/>
</dbReference>
<dbReference type="CDD" id="cd07713">
    <property type="entry name" value="DHPS-like_MBL-fold"/>
    <property type="match status" value="1"/>
</dbReference>
<proteinExistence type="predicted"/>
<gene>
    <name evidence="2" type="ORF">JF888_15260</name>
</gene>
<sequence length="320" mass="34229">MIPGVRRLVVTTVVENYVDMLLADEPNVTRAGLAHHFDPKRENPIGENGVSFHVRLEWDRYNYNLLFDAAMSSQVMLHNAAALGIDLEAVDHIVISHGHPDHYGGLLGVLACRSAPVPVSLGEAAFMPRYLRLASGQVAPFYNLGFTPEAIEAAGGRVVVHDGALEVGPGSISTGAIPRKVNFEMPSKSIATPNALIQVIDGQMGPDSVPDDQAMVVNVGDDGLAIFVGCSHAGIINTVRQAVELSGRSRIRGVFGGFHLGFPGTPESKTQKTIEALQDLDVELLCPMHCTGMQAMMQLKAAFPDRFLLNCTGTAVVIEA</sequence>
<dbReference type="SUPFAM" id="SSF56281">
    <property type="entry name" value="Metallo-hydrolase/oxidoreductase"/>
    <property type="match status" value="1"/>
</dbReference>
<dbReference type="GO" id="GO:0016740">
    <property type="term" value="F:transferase activity"/>
    <property type="evidence" value="ECO:0007669"/>
    <property type="project" value="TreeGrafter"/>
</dbReference>
<protein>
    <submittedName>
        <fullName evidence="2">MBL fold metallo-hydrolase</fullName>
    </submittedName>
</protein>
<dbReference type="InterPro" id="IPR041712">
    <property type="entry name" value="DHPS-like_MBL-fold"/>
</dbReference>
<dbReference type="EMBL" id="JAEKNQ010000059">
    <property type="protein sequence ID" value="MBJ7604512.1"/>
    <property type="molecule type" value="Genomic_DNA"/>
</dbReference>
<comment type="caution">
    <text evidence="2">The sequence shown here is derived from an EMBL/GenBank/DDBJ whole genome shotgun (WGS) entry which is preliminary data.</text>
</comment>
<dbReference type="InterPro" id="IPR052926">
    <property type="entry name" value="Metallo-beta-lactamase_dom"/>
</dbReference>